<proteinExistence type="predicted"/>
<dbReference type="Pfam" id="PF13519">
    <property type="entry name" value="VWA_2"/>
    <property type="match status" value="1"/>
</dbReference>
<dbReference type="EMBL" id="QICL01000024">
    <property type="protein sequence ID" value="PXV61861.1"/>
    <property type="molecule type" value="Genomic_DNA"/>
</dbReference>
<keyword evidence="3" id="KW-1185">Reference proteome</keyword>
<dbReference type="PIRSF" id="PIRSF020634">
    <property type="entry name" value="TerY_vWA"/>
    <property type="match status" value="1"/>
</dbReference>
<name>A0A2V3PK75_9BACT</name>
<evidence type="ECO:0000259" key="1">
    <source>
        <dbReference type="PROSITE" id="PS50234"/>
    </source>
</evidence>
<dbReference type="SMART" id="SM00327">
    <property type="entry name" value="VWA"/>
    <property type="match status" value="1"/>
</dbReference>
<dbReference type="InterPro" id="IPR011392">
    <property type="entry name" value="Tellurite-R_TerY"/>
</dbReference>
<evidence type="ECO:0000313" key="3">
    <source>
        <dbReference type="Proteomes" id="UP000247973"/>
    </source>
</evidence>
<comment type="caution">
    <text evidence="2">The sequence shown here is derived from an EMBL/GenBank/DDBJ whole genome shotgun (WGS) entry which is preliminary data.</text>
</comment>
<dbReference type="OrthoDB" id="9806395at2"/>
<dbReference type="PROSITE" id="PS50234">
    <property type="entry name" value="VWFA"/>
    <property type="match status" value="1"/>
</dbReference>
<reference evidence="2 3" key="1">
    <citation type="submission" date="2018-03" db="EMBL/GenBank/DDBJ databases">
        <title>Genomic Encyclopedia of Archaeal and Bacterial Type Strains, Phase II (KMG-II): from individual species to whole genera.</title>
        <authorList>
            <person name="Goeker M."/>
        </authorList>
    </citation>
    <scope>NUCLEOTIDE SEQUENCE [LARGE SCALE GENOMIC DNA]</scope>
    <source>
        <strain evidence="2 3">DSM 100214</strain>
    </source>
</reference>
<feature type="domain" description="VWFA" evidence="1">
    <location>
        <begin position="5"/>
        <end position="181"/>
    </location>
</feature>
<dbReference type="Proteomes" id="UP000247973">
    <property type="component" value="Unassembled WGS sequence"/>
</dbReference>
<dbReference type="SUPFAM" id="SSF53300">
    <property type="entry name" value="vWA-like"/>
    <property type="match status" value="1"/>
</dbReference>
<dbReference type="RefSeq" id="WP_110311741.1">
    <property type="nucleotide sequence ID" value="NZ_QICL01000024.1"/>
</dbReference>
<sequence length="213" mass="23290">MRRLPVYLLLDTSASMKGEPIEALIKGIDTMIRALRQNPQAIESVYISIITFSNTAQVLIPLTDLGSFQMTELKATGQTALGAALRLVTDRINSEIKRNTMEEKGDWKPIVFIMTDGVPIDDWKKGVDYFATCKTAYTVACAAGSHADTSVLKQITPHVISLEKADEDSISRFFLWMSSSIGTTSVKVENSGDTLGLSSLDELPPPPPNINIL</sequence>
<dbReference type="Gene3D" id="3.40.50.410">
    <property type="entry name" value="von Willebrand factor, type A domain"/>
    <property type="match status" value="1"/>
</dbReference>
<dbReference type="AlphaFoldDB" id="A0A2V3PK75"/>
<evidence type="ECO:0000313" key="2">
    <source>
        <dbReference type="EMBL" id="PXV61861.1"/>
    </source>
</evidence>
<organism evidence="2 3">
    <name type="scientific">Dysgonomonas alginatilytica</name>
    <dbReference type="NCBI Taxonomy" id="1605892"/>
    <lineage>
        <taxon>Bacteria</taxon>
        <taxon>Pseudomonadati</taxon>
        <taxon>Bacteroidota</taxon>
        <taxon>Bacteroidia</taxon>
        <taxon>Bacteroidales</taxon>
        <taxon>Dysgonomonadaceae</taxon>
        <taxon>Dysgonomonas</taxon>
    </lineage>
</organism>
<dbReference type="InterPro" id="IPR002035">
    <property type="entry name" value="VWF_A"/>
</dbReference>
<dbReference type="InterPro" id="IPR036465">
    <property type="entry name" value="vWFA_dom_sf"/>
</dbReference>
<protein>
    <submittedName>
        <fullName evidence="2">Uncharacterized protein YegL</fullName>
    </submittedName>
</protein>
<gene>
    <name evidence="2" type="ORF">CLV62_12416</name>
</gene>
<accession>A0A2V3PK75</accession>